<name>A0A0A8Y152_ARUDO</name>
<dbReference type="AlphaFoldDB" id="A0A0A8Y152"/>
<reference evidence="1" key="1">
    <citation type="submission" date="2014-09" db="EMBL/GenBank/DDBJ databases">
        <authorList>
            <person name="Magalhaes I.L.F."/>
            <person name="Oliveira U."/>
            <person name="Santos F.R."/>
            <person name="Vidigal T.H.D.A."/>
            <person name="Brescovit A.D."/>
            <person name="Santos A.J."/>
        </authorList>
    </citation>
    <scope>NUCLEOTIDE SEQUENCE</scope>
    <source>
        <tissue evidence="1">Shoot tissue taken approximately 20 cm above the soil surface</tissue>
    </source>
</reference>
<proteinExistence type="predicted"/>
<dbReference type="EMBL" id="GBRH01277811">
    <property type="protein sequence ID" value="JAD20084.1"/>
    <property type="molecule type" value="Transcribed_RNA"/>
</dbReference>
<organism evidence="1">
    <name type="scientific">Arundo donax</name>
    <name type="common">Giant reed</name>
    <name type="synonym">Donax arundinaceus</name>
    <dbReference type="NCBI Taxonomy" id="35708"/>
    <lineage>
        <taxon>Eukaryota</taxon>
        <taxon>Viridiplantae</taxon>
        <taxon>Streptophyta</taxon>
        <taxon>Embryophyta</taxon>
        <taxon>Tracheophyta</taxon>
        <taxon>Spermatophyta</taxon>
        <taxon>Magnoliopsida</taxon>
        <taxon>Liliopsida</taxon>
        <taxon>Poales</taxon>
        <taxon>Poaceae</taxon>
        <taxon>PACMAD clade</taxon>
        <taxon>Arundinoideae</taxon>
        <taxon>Arundineae</taxon>
        <taxon>Arundo</taxon>
    </lineage>
</organism>
<protein>
    <submittedName>
        <fullName evidence="1">Uncharacterized protein</fullName>
    </submittedName>
</protein>
<sequence length="44" mass="5336">MDNWMTNVIYLMHYIVHVVNPMLIPQQRLQNELCNIQHTVKDNK</sequence>
<accession>A0A0A8Y152</accession>
<reference evidence="1" key="2">
    <citation type="journal article" date="2015" name="Data Brief">
        <title>Shoot transcriptome of the giant reed, Arundo donax.</title>
        <authorList>
            <person name="Barrero R.A."/>
            <person name="Guerrero F.D."/>
            <person name="Moolhuijzen P."/>
            <person name="Goolsby J.A."/>
            <person name="Tidwell J."/>
            <person name="Bellgard S.E."/>
            <person name="Bellgard M.I."/>
        </authorList>
    </citation>
    <scope>NUCLEOTIDE SEQUENCE</scope>
    <source>
        <tissue evidence="1">Shoot tissue taken approximately 20 cm above the soil surface</tissue>
    </source>
</reference>
<evidence type="ECO:0000313" key="1">
    <source>
        <dbReference type="EMBL" id="JAD20084.1"/>
    </source>
</evidence>